<evidence type="ECO:0000259" key="4">
    <source>
        <dbReference type="Pfam" id="PF13193"/>
    </source>
</evidence>
<dbReference type="Gene3D" id="3.40.50.12780">
    <property type="entry name" value="N-terminal domain of ligase-like"/>
    <property type="match status" value="1"/>
</dbReference>
<accession>A0AAJ1UFK2</accession>
<evidence type="ECO:0000259" key="3">
    <source>
        <dbReference type="Pfam" id="PF00501"/>
    </source>
</evidence>
<dbReference type="GO" id="GO:0006631">
    <property type="term" value="P:fatty acid metabolic process"/>
    <property type="evidence" value="ECO:0007669"/>
    <property type="project" value="TreeGrafter"/>
</dbReference>
<evidence type="ECO:0000313" key="5">
    <source>
        <dbReference type="EMBL" id="MDQ2095187.1"/>
    </source>
</evidence>
<reference evidence="5" key="2">
    <citation type="submission" date="2023-04" db="EMBL/GenBank/DDBJ databases">
        <title>'Rhodoalgimonas zhirmunskyi' gen. nov., isolated from a red alga.</title>
        <authorList>
            <person name="Nedashkovskaya O.I."/>
            <person name="Otstavnykh N.Y."/>
            <person name="Bystritskaya E.P."/>
            <person name="Balabanova L.A."/>
            <person name="Isaeva M.P."/>
        </authorList>
    </citation>
    <scope>NUCLEOTIDE SEQUENCE</scope>
    <source>
        <strain evidence="5">10Alg 79</strain>
    </source>
</reference>
<feature type="domain" description="AMP-dependent synthetase/ligase" evidence="3">
    <location>
        <begin position="7"/>
        <end position="357"/>
    </location>
</feature>
<dbReference type="InterPro" id="IPR042099">
    <property type="entry name" value="ANL_N_sf"/>
</dbReference>
<evidence type="ECO:0000256" key="1">
    <source>
        <dbReference type="ARBA" id="ARBA00006432"/>
    </source>
</evidence>
<dbReference type="AlphaFoldDB" id="A0AAJ1UFK2"/>
<dbReference type="EMBL" id="JANFFA010000004">
    <property type="protein sequence ID" value="MDQ2095187.1"/>
    <property type="molecule type" value="Genomic_DNA"/>
</dbReference>
<dbReference type="Pfam" id="PF13193">
    <property type="entry name" value="AMP-binding_C"/>
    <property type="match status" value="1"/>
</dbReference>
<comment type="caution">
    <text evidence="5">The sequence shown here is derived from an EMBL/GenBank/DDBJ whole genome shotgun (WGS) entry which is preliminary data.</text>
</comment>
<name>A0AAJ1UFK2_9RHOB</name>
<dbReference type="RefSeq" id="WP_317626813.1">
    <property type="nucleotide sequence ID" value="NZ_JANFFA010000004.1"/>
</dbReference>
<dbReference type="PANTHER" id="PTHR43201">
    <property type="entry name" value="ACYL-COA SYNTHETASE"/>
    <property type="match status" value="1"/>
</dbReference>
<dbReference type="InterPro" id="IPR025110">
    <property type="entry name" value="AMP-bd_C"/>
</dbReference>
<dbReference type="Gene3D" id="3.30.300.30">
    <property type="match status" value="1"/>
</dbReference>
<dbReference type="Pfam" id="PF00501">
    <property type="entry name" value="AMP-binding"/>
    <property type="match status" value="1"/>
</dbReference>
<protein>
    <submittedName>
        <fullName evidence="5">Acyl--CoA ligase</fullName>
    </submittedName>
</protein>
<dbReference type="PANTHER" id="PTHR43201:SF5">
    <property type="entry name" value="MEDIUM-CHAIN ACYL-COA LIGASE ACSF2, MITOCHONDRIAL"/>
    <property type="match status" value="1"/>
</dbReference>
<keyword evidence="6" id="KW-1185">Reference proteome</keyword>
<evidence type="ECO:0000256" key="2">
    <source>
        <dbReference type="ARBA" id="ARBA00022598"/>
    </source>
</evidence>
<comment type="similarity">
    <text evidence="1">Belongs to the ATP-dependent AMP-binding enzyme family.</text>
</comment>
<dbReference type="Proteomes" id="UP001227162">
    <property type="component" value="Unassembled WGS sequence"/>
</dbReference>
<sequence>MRIEKFLEEAARVSPGKLAVIDHDDRHYDWAAMLEGARQMAEALAARGVGKGDRVLIILENSAVAIATIFGASMLGAMASPVNARLTAPELQTLVEKSDASAVVFTVETGKWPAEHAAHWAGEPVETSVGSVAIAARAGAQPEPGGEEIAILLFTSGTTGTPKGAMLGQAGWVDSAEASRSIRSMTEDDLLYLALPMSHVFGLAMVLSCTKARSVLRLESRFDVARAHAALKEGVTVLPAVPQMHAHIFAYAREHGMERYKDGPLRYVSSGGAPLDPVWKREAEAFYGLPLQNGYGMTESSSGVAATRSKMGDPDCSVGLPMLGSELRVNLEAPGADPEKGVGEVEIRGTQIMKGYFRDPEATAAVMDGDWFRSGDLGRFDDEGRLHLVGRTKELIIHSGFNVYPAEVEAALTEHKGVVLAAVVGRQVEGNEEVVAFVTPAKGADLDEEGLRGFMKERVAPYKVPKRIVIADSLPQAPTGKILKAQLLGHFADRL</sequence>
<evidence type="ECO:0000313" key="6">
    <source>
        <dbReference type="Proteomes" id="UP001227162"/>
    </source>
</evidence>
<reference evidence="5" key="1">
    <citation type="submission" date="2022-07" db="EMBL/GenBank/DDBJ databases">
        <authorList>
            <person name="Otstavnykh N."/>
            <person name="Isaeva M."/>
            <person name="Bystritskaya E."/>
        </authorList>
    </citation>
    <scope>NUCLEOTIDE SEQUENCE</scope>
    <source>
        <strain evidence="5">10Alg 79</strain>
    </source>
</reference>
<gene>
    <name evidence="5" type="ORF">NOI20_13790</name>
</gene>
<dbReference type="SUPFAM" id="SSF56801">
    <property type="entry name" value="Acetyl-CoA synthetase-like"/>
    <property type="match status" value="1"/>
</dbReference>
<dbReference type="InterPro" id="IPR020845">
    <property type="entry name" value="AMP-binding_CS"/>
</dbReference>
<proteinExistence type="inferred from homology"/>
<dbReference type="InterPro" id="IPR045851">
    <property type="entry name" value="AMP-bd_C_sf"/>
</dbReference>
<organism evidence="5 6">
    <name type="scientific">Rhodalgimonas zhirmunskyi</name>
    <dbReference type="NCBI Taxonomy" id="2964767"/>
    <lineage>
        <taxon>Bacteria</taxon>
        <taxon>Pseudomonadati</taxon>
        <taxon>Pseudomonadota</taxon>
        <taxon>Alphaproteobacteria</taxon>
        <taxon>Rhodobacterales</taxon>
        <taxon>Roseobacteraceae</taxon>
        <taxon>Rhodalgimonas</taxon>
    </lineage>
</organism>
<keyword evidence="2 5" id="KW-0436">Ligase</keyword>
<feature type="domain" description="AMP-binding enzyme C-terminal" evidence="4">
    <location>
        <begin position="407"/>
        <end position="481"/>
    </location>
</feature>
<dbReference type="PROSITE" id="PS00455">
    <property type="entry name" value="AMP_BINDING"/>
    <property type="match status" value="1"/>
</dbReference>
<dbReference type="GO" id="GO:0031956">
    <property type="term" value="F:medium-chain fatty acid-CoA ligase activity"/>
    <property type="evidence" value="ECO:0007669"/>
    <property type="project" value="TreeGrafter"/>
</dbReference>
<dbReference type="InterPro" id="IPR000873">
    <property type="entry name" value="AMP-dep_synth/lig_dom"/>
</dbReference>